<dbReference type="EC" id="2.7.10.2" evidence="12"/>
<dbReference type="GO" id="GO:0005886">
    <property type="term" value="C:plasma membrane"/>
    <property type="evidence" value="ECO:0007669"/>
    <property type="project" value="UniProtKB-SubCell"/>
</dbReference>
<proteinExistence type="inferred from homology"/>
<dbReference type="GO" id="GO:0005524">
    <property type="term" value="F:ATP binding"/>
    <property type="evidence" value="ECO:0007669"/>
    <property type="project" value="UniProtKB-KW"/>
</dbReference>
<keyword evidence="4 10" id="KW-0812">Transmembrane</keyword>
<comment type="similarity">
    <text evidence="2">Belongs to the CpsC/CapA family.</text>
</comment>
<dbReference type="Pfam" id="PF02706">
    <property type="entry name" value="Wzz"/>
    <property type="match status" value="1"/>
</dbReference>
<evidence type="ECO:0000256" key="1">
    <source>
        <dbReference type="ARBA" id="ARBA00004651"/>
    </source>
</evidence>
<comment type="subcellular location">
    <subcellularLocation>
        <location evidence="1">Cell membrane</location>
        <topology evidence="1">Multi-pass membrane protein</topology>
    </subcellularLocation>
</comment>
<dbReference type="PANTHER" id="PTHR32309:SF13">
    <property type="entry name" value="FERRIC ENTEROBACTIN TRANSPORT PROTEIN FEPE"/>
    <property type="match status" value="1"/>
</dbReference>
<evidence type="ECO:0000256" key="10">
    <source>
        <dbReference type="SAM" id="Phobius"/>
    </source>
</evidence>
<feature type="domain" description="Polysaccharide chain length determinant N-terminal" evidence="11">
    <location>
        <begin position="2"/>
        <end position="89"/>
    </location>
</feature>
<evidence type="ECO:0000256" key="7">
    <source>
        <dbReference type="ARBA" id="ARBA00022989"/>
    </source>
</evidence>
<keyword evidence="8 10" id="KW-0472">Membrane</keyword>
<dbReference type="InterPro" id="IPR050445">
    <property type="entry name" value="Bact_polysacc_biosynth/exp"/>
</dbReference>
<keyword evidence="12" id="KW-0808">Transferase</keyword>
<dbReference type="CDD" id="cd05387">
    <property type="entry name" value="BY-kinase"/>
    <property type="match status" value="1"/>
</dbReference>
<keyword evidence="7 10" id="KW-1133">Transmembrane helix</keyword>
<evidence type="ECO:0000313" key="12">
    <source>
        <dbReference type="EMBL" id="SBS71205.1"/>
    </source>
</evidence>
<keyword evidence="3" id="KW-1003">Cell membrane</keyword>
<evidence type="ECO:0000259" key="11">
    <source>
        <dbReference type="Pfam" id="PF02706"/>
    </source>
</evidence>
<accession>A0A1Y5NXX0</accession>
<dbReference type="RefSeq" id="WP_295574074.1">
    <property type="nucleotide sequence ID" value="NZ_FLQR01000002.1"/>
</dbReference>
<dbReference type="InterPro" id="IPR027417">
    <property type="entry name" value="P-loop_NTPase"/>
</dbReference>
<evidence type="ECO:0000256" key="9">
    <source>
        <dbReference type="SAM" id="MobiDB-lite"/>
    </source>
</evidence>
<evidence type="ECO:0000256" key="6">
    <source>
        <dbReference type="ARBA" id="ARBA00022840"/>
    </source>
</evidence>
<dbReference type="AlphaFoldDB" id="A0A1Y5NXX0"/>
<evidence type="ECO:0000256" key="2">
    <source>
        <dbReference type="ARBA" id="ARBA00006683"/>
    </source>
</evidence>
<evidence type="ECO:0000256" key="4">
    <source>
        <dbReference type="ARBA" id="ARBA00022692"/>
    </source>
</evidence>
<sequence length="477" mass="50341">MSLGDYLAAIWRNWLIVLLLAAVGGGAAYVYSSSLPETFRSTTAALVTSDGGSTTSELVQGSNYIGNLVGTYVLLAKSEIVLEPVIRKLKLDTTPEQLAGTISASAPLDTLIVEIGVTSRSRTLARAIADETMRSLTNVVENQVSPTTENGTPAIRLTTIRGATEPRFPIAPNTRLDTLMGLAAGLILGIAFAVVRTLLWRTIRSAQDVARITTVPVVGEIVTTRSDKTLPGAILSDHLGIEAESIRSFAANLSFLGMGGGLRSFVVTSAAPQESKSSVASALALILAESGKNVLLVDADLRHPSLGGLTQLEPAVGLTNVLMGDVPLPTAAQRWAFDNLHVLTAGSIPPNPSQLLASDLMRNFITDASDIYELVIVDSAPLLSVTDAKWLANMTDGALLVTRYKRTSSRALRKVVESLDSSSVSVLGVVLTRLPRRVRSRYGDAHYGEVPAASPVPPATDGSRARGHSATAEQGTR</sequence>
<gene>
    <name evidence="12" type="ORF">MIPYR_100050</name>
</gene>
<organism evidence="12">
    <name type="scientific">uncultured Microbacterium sp</name>
    <dbReference type="NCBI Taxonomy" id="191216"/>
    <lineage>
        <taxon>Bacteria</taxon>
        <taxon>Bacillati</taxon>
        <taxon>Actinomycetota</taxon>
        <taxon>Actinomycetes</taxon>
        <taxon>Micrococcales</taxon>
        <taxon>Microbacteriaceae</taxon>
        <taxon>Microbacterium</taxon>
        <taxon>environmental samples</taxon>
    </lineage>
</organism>
<dbReference type="InterPro" id="IPR005702">
    <property type="entry name" value="Wzc-like_C"/>
</dbReference>
<dbReference type="Gene3D" id="3.40.50.300">
    <property type="entry name" value="P-loop containing nucleotide triphosphate hydrolases"/>
    <property type="match status" value="1"/>
</dbReference>
<reference evidence="12" key="1">
    <citation type="submission" date="2016-03" db="EMBL/GenBank/DDBJ databases">
        <authorList>
            <person name="Ploux O."/>
        </authorList>
    </citation>
    <scope>NUCLEOTIDE SEQUENCE</scope>
    <source>
        <strain evidence="12">UC1</strain>
    </source>
</reference>
<dbReference type="GO" id="GO:0004715">
    <property type="term" value="F:non-membrane spanning protein tyrosine kinase activity"/>
    <property type="evidence" value="ECO:0007669"/>
    <property type="project" value="UniProtKB-EC"/>
</dbReference>
<evidence type="ECO:0000256" key="3">
    <source>
        <dbReference type="ARBA" id="ARBA00022475"/>
    </source>
</evidence>
<feature type="transmembrane region" description="Helical" evidence="10">
    <location>
        <begin position="179"/>
        <end position="199"/>
    </location>
</feature>
<protein>
    <submittedName>
        <fullName evidence="12">Capsular exopolysaccharide family</fullName>
        <ecNumber evidence="12">2.7.10.2</ecNumber>
    </submittedName>
</protein>
<dbReference type="EMBL" id="FLQR01000002">
    <property type="protein sequence ID" value="SBS71205.1"/>
    <property type="molecule type" value="Genomic_DNA"/>
</dbReference>
<dbReference type="NCBIfam" id="TIGR01007">
    <property type="entry name" value="eps_fam"/>
    <property type="match status" value="1"/>
</dbReference>
<dbReference type="PANTHER" id="PTHR32309">
    <property type="entry name" value="TYROSINE-PROTEIN KINASE"/>
    <property type="match status" value="1"/>
</dbReference>
<name>A0A1Y5NXX0_9MICO</name>
<evidence type="ECO:0000256" key="8">
    <source>
        <dbReference type="ARBA" id="ARBA00023136"/>
    </source>
</evidence>
<dbReference type="SUPFAM" id="SSF52540">
    <property type="entry name" value="P-loop containing nucleoside triphosphate hydrolases"/>
    <property type="match status" value="1"/>
</dbReference>
<keyword evidence="6" id="KW-0067">ATP-binding</keyword>
<evidence type="ECO:0000256" key="5">
    <source>
        <dbReference type="ARBA" id="ARBA00022741"/>
    </source>
</evidence>
<feature type="region of interest" description="Disordered" evidence="9">
    <location>
        <begin position="447"/>
        <end position="477"/>
    </location>
</feature>
<keyword evidence="5" id="KW-0547">Nucleotide-binding</keyword>
<dbReference type="InterPro" id="IPR003856">
    <property type="entry name" value="LPS_length_determ_N"/>
</dbReference>